<dbReference type="PANTHER" id="PTHR15286:SF6">
    <property type="entry name" value="GH01133P"/>
    <property type="match status" value="1"/>
</dbReference>
<evidence type="ECO:0000313" key="4">
    <source>
        <dbReference type="EMBL" id="RWS25645.1"/>
    </source>
</evidence>
<dbReference type="Pfam" id="PF21712">
    <property type="entry name" value="RASSF8-10_RA"/>
    <property type="match status" value="1"/>
</dbReference>
<dbReference type="EMBL" id="NCKV01003499">
    <property type="protein sequence ID" value="RWS25645.1"/>
    <property type="molecule type" value="Genomic_DNA"/>
</dbReference>
<keyword evidence="5" id="KW-1185">Reference proteome</keyword>
<organism evidence="4 5">
    <name type="scientific">Leptotrombidium deliense</name>
    <dbReference type="NCBI Taxonomy" id="299467"/>
    <lineage>
        <taxon>Eukaryota</taxon>
        <taxon>Metazoa</taxon>
        <taxon>Ecdysozoa</taxon>
        <taxon>Arthropoda</taxon>
        <taxon>Chelicerata</taxon>
        <taxon>Arachnida</taxon>
        <taxon>Acari</taxon>
        <taxon>Acariformes</taxon>
        <taxon>Trombidiformes</taxon>
        <taxon>Prostigmata</taxon>
        <taxon>Anystina</taxon>
        <taxon>Parasitengona</taxon>
        <taxon>Trombiculoidea</taxon>
        <taxon>Trombiculidae</taxon>
        <taxon>Leptotrombidium</taxon>
    </lineage>
</organism>
<feature type="compositionally biased region" description="Polar residues" evidence="2">
    <location>
        <begin position="146"/>
        <end position="163"/>
    </location>
</feature>
<gene>
    <name evidence="4" type="ORF">B4U80_03525</name>
</gene>
<reference evidence="4 5" key="1">
    <citation type="journal article" date="2018" name="Gigascience">
        <title>Genomes of trombidid mites reveal novel predicted allergens and laterally-transferred genes associated with secondary metabolism.</title>
        <authorList>
            <person name="Dong X."/>
            <person name="Chaisiri K."/>
            <person name="Xia D."/>
            <person name="Armstrong S.D."/>
            <person name="Fang Y."/>
            <person name="Donnelly M.J."/>
            <person name="Kadowaki T."/>
            <person name="McGarry J.W."/>
            <person name="Darby A.C."/>
            <person name="Makepeace B.L."/>
        </authorList>
    </citation>
    <scope>NUCLEOTIDE SEQUENCE [LARGE SCALE GENOMIC DNA]</scope>
    <source>
        <strain evidence="4">UoL-UT</strain>
    </source>
</reference>
<dbReference type="InterPro" id="IPR029071">
    <property type="entry name" value="Ubiquitin-like_domsf"/>
</dbReference>
<protein>
    <submittedName>
        <fullName evidence="4">Ras association domain-containing protein 8-like isoform X2</fullName>
    </submittedName>
</protein>
<accession>A0A443SDP9</accession>
<dbReference type="InterPro" id="IPR048945">
    <property type="entry name" value="RASSF8/10_RA"/>
</dbReference>
<name>A0A443SDP9_9ACAR</name>
<feature type="domain" description="Ras association" evidence="3">
    <location>
        <begin position="16"/>
        <end position="78"/>
    </location>
</feature>
<dbReference type="InterPro" id="IPR033593">
    <property type="entry name" value="N-RASSF"/>
</dbReference>
<dbReference type="STRING" id="299467.A0A443SDP9"/>
<dbReference type="OrthoDB" id="10051571at2759"/>
<sequence>MELKVMVDGIQRVISGVTVETTCKDIVLCLAQANKQFGKFILIEKWRNNERLLSPNDHPIEVLNKLGEYANDVQFIMKRSESLSSYRPPSNQTSQSACILESEGKYNNLVAFRRSGKKCSALNSAMEYSDDSSPVNHHSPKDNGNEVHTASQLSFDCGNNNVLQARPKHPPPYDEAVAKSSLMSPKSPPISGQVKASQALPQSISQRSDGQSQASHGIAITNNKRRMQGTYSSSPSSYSQKAKINVETVSNEHQKLSPNKVNRNMVEKCVRNNQRDINVMDDERHRDAIKLINLQKETMASQKQELFDLESELSYWDNKMKMEDEKLMEIEEELRHLERVWIEQEAQLTKWEQQRILDQIEELQRKNEFIESEKNSLKSQINENDSHIANCRQTIQALMEQLKGEYLQKLKDEEHSRKERDEYEKRLIAELRQELRDKCNETDLLNEDLNQIKNEFRALDDLFRDKRKTHDDLMNEIKNANLEGLSLMPREDTLSHNGNLSFVESSSCPVNDRFLQRPGSTRRMYGSPRQLENAVATNKNPHGVWV</sequence>
<feature type="coiled-coil region" evidence="1">
    <location>
        <begin position="292"/>
        <end position="380"/>
    </location>
</feature>
<proteinExistence type="predicted"/>
<dbReference type="AlphaFoldDB" id="A0A443SDP9"/>
<dbReference type="SUPFAM" id="SSF54236">
    <property type="entry name" value="Ubiquitin-like"/>
    <property type="match status" value="1"/>
</dbReference>
<feature type="region of interest" description="Disordered" evidence="2">
    <location>
        <begin position="127"/>
        <end position="239"/>
    </location>
</feature>
<dbReference type="Proteomes" id="UP000288716">
    <property type="component" value="Unassembled WGS sequence"/>
</dbReference>
<feature type="coiled-coil region" evidence="1">
    <location>
        <begin position="428"/>
        <end position="483"/>
    </location>
</feature>
<keyword evidence="1" id="KW-0175">Coiled coil</keyword>
<evidence type="ECO:0000256" key="1">
    <source>
        <dbReference type="SAM" id="Coils"/>
    </source>
</evidence>
<dbReference type="VEuPathDB" id="VectorBase:LDEU006395"/>
<evidence type="ECO:0000313" key="5">
    <source>
        <dbReference type="Proteomes" id="UP000288716"/>
    </source>
</evidence>
<evidence type="ECO:0000259" key="3">
    <source>
        <dbReference type="Pfam" id="PF21712"/>
    </source>
</evidence>
<dbReference type="Gene3D" id="3.10.20.90">
    <property type="entry name" value="Phosphatidylinositol 3-kinase Catalytic Subunit, Chain A, domain 1"/>
    <property type="match status" value="1"/>
</dbReference>
<feature type="compositionally biased region" description="Polar residues" evidence="2">
    <location>
        <begin position="194"/>
        <end position="215"/>
    </location>
</feature>
<dbReference type="PANTHER" id="PTHR15286">
    <property type="entry name" value="RAS-ASSOCIATING DOMAIN CONTAINING PROTEIN"/>
    <property type="match status" value="1"/>
</dbReference>
<comment type="caution">
    <text evidence="4">The sequence shown here is derived from an EMBL/GenBank/DDBJ whole genome shotgun (WGS) entry which is preliminary data.</text>
</comment>
<evidence type="ECO:0000256" key="2">
    <source>
        <dbReference type="SAM" id="MobiDB-lite"/>
    </source>
</evidence>